<accession>A0AA43KGT5</accession>
<evidence type="ECO:0000256" key="3">
    <source>
        <dbReference type="ARBA" id="ARBA00022676"/>
    </source>
</evidence>
<dbReference type="EMBL" id="JANQDL010000103">
    <property type="protein sequence ID" value="MDH6065250.1"/>
    <property type="molecule type" value="Genomic_DNA"/>
</dbReference>
<feature type="transmembrane region" description="Helical" evidence="8">
    <location>
        <begin position="148"/>
        <end position="168"/>
    </location>
</feature>
<evidence type="ECO:0000313" key="10">
    <source>
        <dbReference type="EMBL" id="MDH6065250.1"/>
    </source>
</evidence>
<reference evidence="10 11" key="1">
    <citation type="journal article" date="2023" name="J. Phycol.">
        <title>Chrysosporum ovalisporum is synonymous with the true-branching cyanobacterium Umezakia natans (Nostocales/Aphanizomenonaceae).</title>
        <authorList>
            <person name="McGregor G.B."/>
            <person name="Sendall B.C."/>
            <person name="Niiyama Y."/>
            <person name="Tuji A."/>
            <person name="Willis A."/>
        </authorList>
    </citation>
    <scope>NUCLEOTIDE SEQUENCE [LARGE SCALE GENOMIC DNA]</scope>
    <source>
        <strain evidence="10 11">FSS-62</strain>
    </source>
</reference>
<dbReference type="GO" id="GO:0009103">
    <property type="term" value="P:lipopolysaccharide biosynthetic process"/>
    <property type="evidence" value="ECO:0007669"/>
    <property type="project" value="UniProtKB-ARBA"/>
</dbReference>
<dbReference type="RefSeq" id="WP_280652084.1">
    <property type="nucleotide sequence ID" value="NZ_JANQDL010000103.1"/>
</dbReference>
<evidence type="ECO:0000256" key="4">
    <source>
        <dbReference type="ARBA" id="ARBA00022679"/>
    </source>
</evidence>
<dbReference type="AlphaFoldDB" id="A0AA43KGT5"/>
<comment type="caution">
    <text evidence="10">The sequence shown here is derived from an EMBL/GenBank/DDBJ whole genome shotgun (WGS) entry which is preliminary data.</text>
</comment>
<feature type="transmembrane region" description="Helical" evidence="8">
    <location>
        <begin position="325"/>
        <end position="348"/>
    </location>
</feature>
<name>A0AA43KGT5_9CYAN</name>
<organism evidence="10 11">
    <name type="scientific">Umezakia ovalisporum FSS-62</name>
    <dbReference type="NCBI Taxonomy" id="2971776"/>
    <lineage>
        <taxon>Bacteria</taxon>
        <taxon>Bacillati</taxon>
        <taxon>Cyanobacteriota</taxon>
        <taxon>Cyanophyceae</taxon>
        <taxon>Nostocales</taxon>
        <taxon>Nodulariaceae</taxon>
        <taxon>Umezakia</taxon>
    </lineage>
</organism>
<gene>
    <name evidence="10" type="ORF">NWP23_16105</name>
</gene>
<proteinExistence type="predicted"/>
<feature type="transmembrane region" description="Helical" evidence="8">
    <location>
        <begin position="389"/>
        <end position="411"/>
    </location>
</feature>
<feature type="transmembrane region" description="Helical" evidence="8">
    <location>
        <begin position="124"/>
        <end position="141"/>
    </location>
</feature>
<feature type="transmembrane region" description="Helical" evidence="8">
    <location>
        <begin position="94"/>
        <end position="112"/>
    </location>
</feature>
<feature type="transmembrane region" description="Helical" evidence="8">
    <location>
        <begin position="20"/>
        <end position="37"/>
    </location>
</feature>
<comment type="subcellular location">
    <subcellularLocation>
        <location evidence="1">Cell membrane</location>
        <topology evidence="1">Multi-pass membrane protein</topology>
    </subcellularLocation>
</comment>
<dbReference type="InterPro" id="IPR038731">
    <property type="entry name" value="RgtA/B/C-like"/>
</dbReference>
<dbReference type="EC" id="2.4.-.-" evidence="10"/>
<feature type="domain" description="Glycosyltransferase RgtA/B/C/D-like" evidence="9">
    <location>
        <begin position="74"/>
        <end position="235"/>
    </location>
</feature>
<evidence type="ECO:0000256" key="2">
    <source>
        <dbReference type="ARBA" id="ARBA00022475"/>
    </source>
</evidence>
<protein>
    <submittedName>
        <fullName evidence="10">Glycosyltransferase family 39 protein</fullName>
        <ecNumber evidence="10">2.4.-.-</ecNumber>
    </submittedName>
</protein>
<dbReference type="PANTHER" id="PTHR33908">
    <property type="entry name" value="MANNOSYLTRANSFERASE YKCB-RELATED"/>
    <property type="match status" value="1"/>
</dbReference>
<dbReference type="GO" id="GO:0016763">
    <property type="term" value="F:pentosyltransferase activity"/>
    <property type="evidence" value="ECO:0007669"/>
    <property type="project" value="TreeGrafter"/>
</dbReference>
<dbReference type="GO" id="GO:0005886">
    <property type="term" value="C:plasma membrane"/>
    <property type="evidence" value="ECO:0007669"/>
    <property type="project" value="UniProtKB-SubCell"/>
</dbReference>
<evidence type="ECO:0000256" key="7">
    <source>
        <dbReference type="ARBA" id="ARBA00023136"/>
    </source>
</evidence>
<evidence type="ECO:0000313" key="11">
    <source>
        <dbReference type="Proteomes" id="UP001159370"/>
    </source>
</evidence>
<keyword evidence="3 10" id="KW-0328">Glycosyltransferase</keyword>
<feature type="transmembrane region" description="Helical" evidence="8">
    <location>
        <begin position="219"/>
        <end position="238"/>
    </location>
</feature>
<keyword evidence="2" id="KW-1003">Cell membrane</keyword>
<dbReference type="InterPro" id="IPR050297">
    <property type="entry name" value="LipidA_mod_glycosyltrf_83"/>
</dbReference>
<keyword evidence="6 8" id="KW-1133">Transmembrane helix</keyword>
<evidence type="ECO:0000256" key="1">
    <source>
        <dbReference type="ARBA" id="ARBA00004651"/>
    </source>
</evidence>
<feature type="transmembrane region" description="Helical" evidence="8">
    <location>
        <begin position="268"/>
        <end position="294"/>
    </location>
</feature>
<dbReference type="PANTHER" id="PTHR33908:SF11">
    <property type="entry name" value="MEMBRANE PROTEIN"/>
    <property type="match status" value="1"/>
</dbReference>
<feature type="transmembrane region" description="Helical" evidence="8">
    <location>
        <begin position="174"/>
        <end position="207"/>
    </location>
</feature>
<sequence length="536" mass="61525">MLYKFRLLAPIWQQIRLSSVFPYISLLLWILPLLLFTSGENSLMAHDEGLYARRSRVMFESGDWIAPWGAVHHKTPGPYWLIAISYQLFGISEATVRLPSMITGILSIFLVYEIGKIILNKKLAWLAGLILTVQFLWLQYCRLGTPDVPMIFLVLLAILALLQAELHSPCQYRYFWGFIAGFSWGLGFLVRSLMIFLPIMALLPYLIGEHRRHRHLSNWSLYLGFVVGLIPTFGWLWLNWMRYGNDSYEELFRFVFELGSNERAGNGIIFYLWNVPIKAFPWFFFSVLGLVLLLRRPIPRYQLILVGFPLVLFAELSFFSTRLSHYSLCLYPFIALLAAVGLTWLAGWPYGELIRRIARILSYTWGGLGVLLVVLGIIIFIWIDDVEVRKYATISLIMGLAWLMLPIVWIGRYHLQQKFLTPAHWLAGWLIPCWLALALAGSLGLLGDYNPDVRVFLQQPAIASIVQNHPIYFLQIEGKTGVLLNFYTPVHGQPVNSINQLPAFSYAWISASQAPQLTTPYQVIGTVQKHHLIQVF</sequence>
<keyword evidence="5 8" id="KW-0812">Transmembrane</keyword>
<evidence type="ECO:0000259" key="9">
    <source>
        <dbReference type="Pfam" id="PF13231"/>
    </source>
</evidence>
<feature type="transmembrane region" description="Helical" evidence="8">
    <location>
        <begin position="423"/>
        <end position="446"/>
    </location>
</feature>
<keyword evidence="7 8" id="KW-0472">Membrane</keyword>
<evidence type="ECO:0000256" key="6">
    <source>
        <dbReference type="ARBA" id="ARBA00022989"/>
    </source>
</evidence>
<feature type="transmembrane region" description="Helical" evidence="8">
    <location>
        <begin position="360"/>
        <end position="383"/>
    </location>
</feature>
<evidence type="ECO:0000256" key="8">
    <source>
        <dbReference type="SAM" id="Phobius"/>
    </source>
</evidence>
<dbReference type="Pfam" id="PF13231">
    <property type="entry name" value="PMT_2"/>
    <property type="match status" value="1"/>
</dbReference>
<dbReference type="GeneID" id="83684829"/>
<dbReference type="Proteomes" id="UP001159370">
    <property type="component" value="Unassembled WGS sequence"/>
</dbReference>
<keyword evidence="4 10" id="KW-0808">Transferase</keyword>
<feature type="transmembrane region" description="Helical" evidence="8">
    <location>
        <begin position="301"/>
        <end position="319"/>
    </location>
</feature>
<evidence type="ECO:0000256" key="5">
    <source>
        <dbReference type="ARBA" id="ARBA00022692"/>
    </source>
</evidence>